<protein>
    <submittedName>
        <fullName evidence="1">Side tail fiber protein</fullName>
    </submittedName>
</protein>
<dbReference type="AlphaFoldDB" id="G5NAF5"/>
<evidence type="ECO:0000313" key="1">
    <source>
        <dbReference type="EMBL" id="EHC60414.1"/>
    </source>
</evidence>
<proteinExistence type="predicted"/>
<feature type="non-terminal residue" evidence="1">
    <location>
        <position position="36"/>
    </location>
</feature>
<reference evidence="1 2" key="1">
    <citation type="journal article" date="2011" name="BMC Genomics">
        <title>Genome sequencing reveals diversification of virulence factor content and possible host adaptation in distinct subpopulations of Salmonella enterica.</title>
        <authorList>
            <person name="den Bakker H.C."/>
            <person name="Moreno Switt A.I."/>
            <person name="Govoni G."/>
            <person name="Cummings C.A."/>
            <person name="Ranieri M.L."/>
            <person name="Degoricija L."/>
            <person name="Hoelzer K."/>
            <person name="Rodriguez-Rivera L.D."/>
            <person name="Brown S."/>
            <person name="Bolchacova E."/>
            <person name="Furtado M.R."/>
            <person name="Wiedmann M."/>
        </authorList>
    </citation>
    <scope>NUCLEOTIDE SEQUENCE [LARGE SCALE GENOMIC DNA]</scope>
    <source>
        <strain evidence="1 2">R8-3668</strain>
    </source>
</reference>
<dbReference type="Proteomes" id="UP000003532">
    <property type="component" value="Unassembled WGS sequence"/>
</dbReference>
<dbReference type="EMBL" id="AFCO01000499">
    <property type="protein sequence ID" value="EHC60414.1"/>
    <property type="molecule type" value="Genomic_DNA"/>
</dbReference>
<accession>G5NAF5</accession>
<evidence type="ECO:0000313" key="2">
    <source>
        <dbReference type="Proteomes" id="UP000003532"/>
    </source>
</evidence>
<gene>
    <name evidence="1" type="ORF">LTSEINV_1434</name>
</gene>
<sequence length="36" mass="3882">MTSTDITFNNASGWYKIATVVMPQDTSTAVIKLYGG</sequence>
<name>G5NAF5_SALET</name>
<comment type="caution">
    <text evidence="1">The sequence shown here is derived from an EMBL/GenBank/DDBJ whole genome shotgun (WGS) entry which is preliminary data.</text>
</comment>
<organism evidence="1 2">
    <name type="scientific">Salmonella enterica subsp. enterica serovar Inverness str. R8-3668</name>
    <dbReference type="NCBI Taxonomy" id="913075"/>
    <lineage>
        <taxon>Bacteria</taxon>
        <taxon>Pseudomonadati</taxon>
        <taxon>Pseudomonadota</taxon>
        <taxon>Gammaproteobacteria</taxon>
        <taxon>Enterobacterales</taxon>
        <taxon>Enterobacteriaceae</taxon>
        <taxon>Salmonella</taxon>
    </lineage>
</organism>